<protein>
    <submittedName>
        <fullName evidence="2">Uncharacterized protein</fullName>
    </submittedName>
</protein>
<keyword evidence="3" id="KW-1185">Reference proteome</keyword>
<evidence type="ECO:0000313" key="2">
    <source>
        <dbReference type="EMBL" id="GAO42406.1"/>
    </source>
</evidence>
<evidence type="ECO:0000313" key="3">
    <source>
        <dbReference type="Proteomes" id="UP000033121"/>
    </source>
</evidence>
<name>A0A0E9MYB9_9BACT</name>
<dbReference type="STRING" id="1220578.FPE01S_01_14210"/>
<sequence>MDLALQLNEQIGSALAPNQDERSLRQALAYWVNELLLHDFNRLINVLYRVDVDEQKLKFLLKEKVNEDAAQIIADLLIERQLQKYRKRSSFEDPDTAEGNEEEERW</sequence>
<evidence type="ECO:0000256" key="1">
    <source>
        <dbReference type="SAM" id="MobiDB-lite"/>
    </source>
</evidence>
<dbReference type="OrthoDB" id="711735at2"/>
<dbReference type="RefSeq" id="WP_052955573.1">
    <property type="nucleotide sequence ID" value="NZ_BBWV01000001.1"/>
</dbReference>
<feature type="compositionally biased region" description="Acidic residues" evidence="1">
    <location>
        <begin position="92"/>
        <end position="106"/>
    </location>
</feature>
<gene>
    <name evidence="2" type="ORF">FPE01S_01_14210</name>
</gene>
<accession>A0A0E9MYB9</accession>
<dbReference type="AlphaFoldDB" id="A0A0E9MYB9"/>
<comment type="caution">
    <text evidence="2">The sequence shown here is derived from an EMBL/GenBank/DDBJ whole genome shotgun (WGS) entry which is preliminary data.</text>
</comment>
<reference evidence="2 3" key="1">
    <citation type="submission" date="2015-04" db="EMBL/GenBank/DDBJ databases">
        <title>Whole genome shotgun sequence of Flavihumibacter petaseus NBRC 106054.</title>
        <authorList>
            <person name="Miyazawa S."/>
            <person name="Hosoyama A."/>
            <person name="Hashimoto M."/>
            <person name="Noguchi M."/>
            <person name="Tsuchikane K."/>
            <person name="Ohji S."/>
            <person name="Yamazoe A."/>
            <person name="Ichikawa N."/>
            <person name="Kimura A."/>
            <person name="Fujita N."/>
        </authorList>
    </citation>
    <scope>NUCLEOTIDE SEQUENCE [LARGE SCALE GENOMIC DNA]</scope>
    <source>
        <strain evidence="2 3">NBRC 106054</strain>
    </source>
</reference>
<dbReference type="Proteomes" id="UP000033121">
    <property type="component" value="Unassembled WGS sequence"/>
</dbReference>
<dbReference type="EMBL" id="BBWV01000001">
    <property type="protein sequence ID" value="GAO42406.1"/>
    <property type="molecule type" value="Genomic_DNA"/>
</dbReference>
<organism evidence="2 3">
    <name type="scientific">Flavihumibacter petaseus NBRC 106054</name>
    <dbReference type="NCBI Taxonomy" id="1220578"/>
    <lineage>
        <taxon>Bacteria</taxon>
        <taxon>Pseudomonadati</taxon>
        <taxon>Bacteroidota</taxon>
        <taxon>Chitinophagia</taxon>
        <taxon>Chitinophagales</taxon>
        <taxon>Chitinophagaceae</taxon>
        <taxon>Flavihumibacter</taxon>
    </lineage>
</organism>
<feature type="region of interest" description="Disordered" evidence="1">
    <location>
        <begin position="87"/>
        <end position="106"/>
    </location>
</feature>
<proteinExistence type="predicted"/>